<dbReference type="GeneID" id="39989920"/>
<feature type="coiled-coil region" evidence="1">
    <location>
        <begin position="152"/>
        <end position="225"/>
    </location>
</feature>
<evidence type="ECO:0000256" key="2">
    <source>
        <dbReference type="SAM" id="MobiDB-lite"/>
    </source>
</evidence>
<feature type="compositionally biased region" description="Basic and acidic residues" evidence="2">
    <location>
        <begin position="425"/>
        <end position="439"/>
    </location>
</feature>
<feature type="region of interest" description="Disordered" evidence="2">
    <location>
        <begin position="386"/>
        <end position="459"/>
    </location>
</feature>
<evidence type="ECO:0000313" key="3">
    <source>
        <dbReference type="EMBL" id="ORC84475.1"/>
    </source>
</evidence>
<evidence type="ECO:0000313" key="4">
    <source>
        <dbReference type="Proteomes" id="UP000192257"/>
    </source>
</evidence>
<dbReference type="OrthoDB" id="273749at2759"/>
<dbReference type="RefSeq" id="XP_028878541.1">
    <property type="nucleotide sequence ID" value="XM_029030140.1"/>
</dbReference>
<accession>A0A1X0NIB9</accession>
<dbReference type="EMBL" id="NBCO01000044">
    <property type="protein sequence ID" value="ORC84475.1"/>
    <property type="molecule type" value="Genomic_DNA"/>
</dbReference>
<dbReference type="Proteomes" id="UP000192257">
    <property type="component" value="Unassembled WGS sequence"/>
</dbReference>
<dbReference type="VEuPathDB" id="TriTrypDB:TM35_000441310"/>
<name>A0A1X0NIB9_9TRYP</name>
<proteinExistence type="predicted"/>
<reference evidence="3 4" key="1">
    <citation type="submission" date="2017-03" db="EMBL/GenBank/DDBJ databases">
        <title>An alternative strategy for trypanosome survival in the mammalian bloodstream revealed through genome and transcriptome analysis of the ubiquitous bovine parasite Trypanosoma (Megatrypanum) theileri.</title>
        <authorList>
            <person name="Kelly S."/>
            <person name="Ivens A."/>
            <person name="Mott A."/>
            <person name="O'Neill E."/>
            <person name="Emms D."/>
            <person name="Macleod O."/>
            <person name="Voorheis P."/>
            <person name="Matthews J."/>
            <person name="Matthews K."/>
            <person name="Carrington M."/>
        </authorList>
    </citation>
    <scope>NUCLEOTIDE SEQUENCE [LARGE SCALE GENOMIC DNA]</scope>
    <source>
        <strain evidence="3">Edinburgh</strain>
    </source>
</reference>
<keyword evidence="4" id="KW-1185">Reference proteome</keyword>
<organism evidence="3 4">
    <name type="scientific">Trypanosoma theileri</name>
    <dbReference type="NCBI Taxonomy" id="67003"/>
    <lineage>
        <taxon>Eukaryota</taxon>
        <taxon>Discoba</taxon>
        <taxon>Euglenozoa</taxon>
        <taxon>Kinetoplastea</taxon>
        <taxon>Metakinetoplastina</taxon>
        <taxon>Trypanosomatida</taxon>
        <taxon>Trypanosomatidae</taxon>
        <taxon>Trypanosoma</taxon>
    </lineage>
</organism>
<feature type="region of interest" description="Disordered" evidence="2">
    <location>
        <begin position="319"/>
        <end position="349"/>
    </location>
</feature>
<dbReference type="AlphaFoldDB" id="A0A1X0NIB9"/>
<keyword evidence="1" id="KW-0175">Coiled coil</keyword>
<feature type="compositionally biased region" description="Basic residues" evidence="2">
    <location>
        <begin position="397"/>
        <end position="418"/>
    </location>
</feature>
<sequence length="520" mass="61392">HRMEVQKQQQEEEVKALQISQRGDALVDAVRQYEHVLVAFEEEVMFRRGSFSAASYMLGEIDRFSNALLRRSEANLQELTRLQIMATENKESELRTAHESAVARLMQIVYASQEQSEAMCRRLLQQLECEARAVCEAHIRRQEQGWQKSEMHRRIESLIETLQRDKARHVEEKKRLEEELCVLRCSVQEQQQQRELAEKDAQQRVDDVRCELRRVECELIEAERRHTLECAALRTSLEEECAVHTGTTTTKATMTEREESIGEHHKCYTADFEVLLKQMEQFVGVLFSLACDTVYAKISDLPMGLLLLETGVELKPGEAVSETFSIPPPFSRELEKQQQQQQQQERDEMHERIRSLMDMLQRERTKHEEEKNYLEKELRMLRHCVQDQQEEQESHHNLHHHHHHHQEQQQNKKKKQKHNQQQQQKDSHDFRRDESHADIQRSQGVDFRTPPRRSVSTGDVTQSMVRFSKMLNEQRCKNDTRLQNLDTLMAEVDDLIERGRIVTRLERSSSLKRESSNAMR</sequence>
<gene>
    <name evidence="3" type="ORF">TM35_000441310</name>
</gene>
<feature type="non-terminal residue" evidence="3">
    <location>
        <position position="1"/>
    </location>
</feature>
<protein>
    <submittedName>
        <fullName evidence="3">Uncharacterized protein</fullName>
    </submittedName>
</protein>
<comment type="caution">
    <text evidence="3">The sequence shown here is derived from an EMBL/GenBank/DDBJ whole genome shotgun (WGS) entry which is preliminary data.</text>
</comment>
<evidence type="ECO:0000256" key="1">
    <source>
        <dbReference type="SAM" id="Coils"/>
    </source>
</evidence>